<keyword evidence="2" id="KW-1185">Reference proteome</keyword>
<proteinExistence type="predicted"/>
<name>A0A7J8HCC3_MOLMO</name>
<dbReference type="Proteomes" id="UP000550707">
    <property type="component" value="Unassembled WGS sequence"/>
</dbReference>
<sequence length="127" mass="13801">MHESSSCSVFCPTFGVIFVACVRVCNFGNLSGCLLSSTSCGINLHLADHKNIDGHSCISCPFLIVHLSVLLFSRSFYALRQILTQPVWLSGLSIIPWTERSWFNSQSGHMPGLQESVPGGGLQEAVD</sequence>
<gene>
    <name evidence="1" type="ORF">HJG59_011116</name>
</gene>
<comment type="caution">
    <text evidence="1">The sequence shown here is derived from an EMBL/GenBank/DDBJ whole genome shotgun (WGS) entry which is preliminary data.</text>
</comment>
<protein>
    <submittedName>
        <fullName evidence="1">Uncharacterized protein</fullName>
    </submittedName>
</protein>
<evidence type="ECO:0000313" key="1">
    <source>
        <dbReference type="EMBL" id="KAF6469740.1"/>
    </source>
</evidence>
<dbReference type="AlphaFoldDB" id="A0A7J8HCC3"/>
<dbReference type="InParanoid" id="A0A7J8HCC3"/>
<organism evidence="1 2">
    <name type="scientific">Molossus molossus</name>
    <name type="common">Pallas' mastiff bat</name>
    <name type="synonym">Vespertilio molossus</name>
    <dbReference type="NCBI Taxonomy" id="27622"/>
    <lineage>
        <taxon>Eukaryota</taxon>
        <taxon>Metazoa</taxon>
        <taxon>Chordata</taxon>
        <taxon>Craniata</taxon>
        <taxon>Vertebrata</taxon>
        <taxon>Euteleostomi</taxon>
        <taxon>Mammalia</taxon>
        <taxon>Eutheria</taxon>
        <taxon>Laurasiatheria</taxon>
        <taxon>Chiroptera</taxon>
        <taxon>Yangochiroptera</taxon>
        <taxon>Molossidae</taxon>
        <taxon>Molossus</taxon>
    </lineage>
</organism>
<evidence type="ECO:0000313" key="2">
    <source>
        <dbReference type="Proteomes" id="UP000550707"/>
    </source>
</evidence>
<dbReference type="EMBL" id="JACASF010000007">
    <property type="protein sequence ID" value="KAF6469740.1"/>
    <property type="molecule type" value="Genomic_DNA"/>
</dbReference>
<reference evidence="1 2" key="1">
    <citation type="journal article" date="2020" name="Nature">
        <title>Six reference-quality genomes reveal evolution of bat adaptations.</title>
        <authorList>
            <person name="Jebb D."/>
            <person name="Huang Z."/>
            <person name="Pippel M."/>
            <person name="Hughes G.M."/>
            <person name="Lavrichenko K."/>
            <person name="Devanna P."/>
            <person name="Winkler S."/>
            <person name="Jermiin L.S."/>
            <person name="Skirmuntt E.C."/>
            <person name="Katzourakis A."/>
            <person name="Burkitt-Gray L."/>
            <person name="Ray D.A."/>
            <person name="Sullivan K.A.M."/>
            <person name="Roscito J.G."/>
            <person name="Kirilenko B.M."/>
            <person name="Davalos L.M."/>
            <person name="Corthals A.P."/>
            <person name="Power M.L."/>
            <person name="Jones G."/>
            <person name="Ransome R.D."/>
            <person name="Dechmann D.K.N."/>
            <person name="Locatelli A.G."/>
            <person name="Puechmaille S.J."/>
            <person name="Fedrigo O."/>
            <person name="Jarvis E.D."/>
            <person name="Hiller M."/>
            <person name="Vernes S.C."/>
            <person name="Myers E.W."/>
            <person name="Teeling E.C."/>
        </authorList>
    </citation>
    <scope>NUCLEOTIDE SEQUENCE [LARGE SCALE GENOMIC DNA]</scope>
    <source>
        <strain evidence="1">MMolMol1</strain>
        <tissue evidence="1">Muscle</tissue>
    </source>
</reference>
<accession>A0A7J8HCC3</accession>